<dbReference type="EMBL" id="FNZN01000002">
    <property type="protein sequence ID" value="SEK98406.1"/>
    <property type="molecule type" value="Genomic_DNA"/>
</dbReference>
<dbReference type="STRING" id="228957.SAMN04488008_102569"/>
<protein>
    <submittedName>
        <fullName evidence="1">Uncharacterized protein</fullName>
    </submittedName>
</protein>
<organism evidence="1 2">
    <name type="scientific">Maribacter orientalis</name>
    <dbReference type="NCBI Taxonomy" id="228957"/>
    <lineage>
        <taxon>Bacteria</taxon>
        <taxon>Pseudomonadati</taxon>
        <taxon>Bacteroidota</taxon>
        <taxon>Flavobacteriia</taxon>
        <taxon>Flavobacteriales</taxon>
        <taxon>Flavobacteriaceae</taxon>
        <taxon>Maribacter</taxon>
    </lineage>
</organism>
<gene>
    <name evidence="1" type="ORF">SAMN04488008_102569</name>
</gene>
<evidence type="ECO:0000313" key="1">
    <source>
        <dbReference type="EMBL" id="SEK98406.1"/>
    </source>
</evidence>
<dbReference type="Proteomes" id="UP000198990">
    <property type="component" value="Unassembled WGS sequence"/>
</dbReference>
<sequence length="65" mass="7268">MLGVCEVENEYVIHFLNIAMNSVLNRQCTFVISEGDDKRGIDTAPIFDTAKYSPEQVTFSVGIIK</sequence>
<dbReference type="AlphaFoldDB" id="A0A1H7LHP1"/>
<accession>A0A1H7LHP1</accession>
<reference evidence="2" key="1">
    <citation type="submission" date="2016-10" db="EMBL/GenBank/DDBJ databases">
        <authorList>
            <person name="Varghese N."/>
            <person name="Submissions S."/>
        </authorList>
    </citation>
    <scope>NUCLEOTIDE SEQUENCE [LARGE SCALE GENOMIC DNA]</scope>
    <source>
        <strain evidence="2">DSM 16471</strain>
    </source>
</reference>
<evidence type="ECO:0000313" key="2">
    <source>
        <dbReference type="Proteomes" id="UP000198990"/>
    </source>
</evidence>
<proteinExistence type="predicted"/>
<name>A0A1H7LHP1_9FLAO</name>
<keyword evidence="2" id="KW-1185">Reference proteome</keyword>